<dbReference type="RefSeq" id="WP_089760827.1">
    <property type="nucleotide sequence ID" value="NZ_FNGO01000016.1"/>
</dbReference>
<accession>A0A1G9QAU0</accession>
<dbReference type="InterPro" id="IPR050967">
    <property type="entry name" value="Thiamine_Salvage_TenA"/>
</dbReference>
<reference evidence="12 13" key="1">
    <citation type="submission" date="2016-10" db="EMBL/GenBank/DDBJ databases">
        <authorList>
            <person name="de Groot N.N."/>
        </authorList>
    </citation>
    <scope>NUCLEOTIDE SEQUENCE [LARGE SCALE GENOMIC DNA]</scope>
    <source>
        <strain evidence="12 13">SLAS-1</strain>
    </source>
</reference>
<dbReference type="Gene3D" id="1.20.910.10">
    <property type="entry name" value="Heme oxygenase-like"/>
    <property type="match status" value="1"/>
</dbReference>
<evidence type="ECO:0000256" key="1">
    <source>
        <dbReference type="ARBA" id="ARBA00001881"/>
    </source>
</evidence>
<dbReference type="STRING" id="321763.SAMN04488692_1167"/>
<comment type="subunit">
    <text evidence="4">Homotetramer.</text>
</comment>
<comment type="pathway">
    <text evidence="2 9">Cofactor biosynthesis; thiamine diphosphate biosynthesis.</text>
</comment>
<evidence type="ECO:0000256" key="3">
    <source>
        <dbReference type="ARBA" id="ARBA00010264"/>
    </source>
</evidence>
<evidence type="ECO:0000256" key="4">
    <source>
        <dbReference type="ARBA" id="ARBA00011881"/>
    </source>
</evidence>
<dbReference type="GO" id="GO:0005829">
    <property type="term" value="C:cytosol"/>
    <property type="evidence" value="ECO:0007669"/>
    <property type="project" value="TreeGrafter"/>
</dbReference>
<dbReference type="SUPFAM" id="SSF48613">
    <property type="entry name" value="Heme oxygenase-like"/>
    <property type="match status" value="1"/>
</dbReference>
<proteinExistence type="inferred from homology"/>
<evidence type="ECO:0000256" key="6">
    <source>
        <dbReference type="ARBA" id="ARBA00013647"/>
    </source>
</evidence>
<evidence type="ECO:0000256" key="10">
    <source>
        <dbReference type="PIRSR" id="PIRSR003170-1"/>
    </source>
</evidence>
<feature type="active site" description="Proton donor" evidence="10">
    <location>
        <position position="207"/>
    </location>
</feature>
<dbReference type="EMBL" id="FNGO01000016">
    <property type="protein sequence ID" value="SDM08184.1"/>
    <property type="molecule type" value="Genomic_DNA"/>
</dbReference>
<evidence type="ECO:0000313" key="13">
    <source>
        <dbReference type="Proteomes" id="UP000199476"/>
    </source>
</evidence>
<evidence type="ECO:0000256" key="7">
    <source>
        <dbReference type="ARBA" id="ARBA00022977"/>
    </source>
</evidence>
<sequence length="222" mass="26429">MSFTESLREHADSIWSAWHEHPFIRGIGDGSLEEAKFKYWLRQDYLYLIDYSRVFAYGGARAQKLEVMQKFAGLMDGILNTEMELHRQYAKEFGIELEDLEREEKSPSCQAYTDFLVRTASEGSVPEILAVLLPCLWGFLEIGERLVETGDTSEENLYRDWIEMYSSDDFRQLTDWARELMEDYAEDLSDRRRQRLKELFVISSRFEYKFWDMAENLEEWEV</sequence>
<keyword evidence="9" id="KW-0378">Hydrolase</keyword>
<evidence type="ECO:0000259" key="11">
    <source>
        <dbReference type="Pfam" id="PF03070"/>
    </source>
</evidence>
<comment type="function">
    <text evidence="9">Catalyzes an amino-pyrimidine hydrolysis reaction at the C5' of the pyrimidine moiety of thiamine compounds, a reaction that is part of a thiamine salvage pathway. Thus, catalyzes the conversion of 4-amino-5-aminomethyl-2-methylpyrimidine to 4-amino-5-hydroxymethyl-2-methylpyrimidine (HMP).</text>
</comment>
<comment type="catalytic activity">
    <reaction evidence="1 9">
        <text>4-amino-5-aminomethyl-2-methylpyrimidine + H2O = 4-amino-5-hydroxymethyl-2-methylpyrimidine + NH4(+)</text>
        <dbReference type="Rhea" id="RHEA:31799"/>
        <dbReference type="ChEBI" id="CHEBI:15377"/>
        <dbReference type="ChEBI" id="CHEBI:16892"/>
        <dbReference type="ChEBI" id="CHEBI:28938"/>
        <dbReference type="ChEBI" id="CHEBI:63416"/>
        <dbReference type="EC" id="3.5.99.2"/>
    </reaction>
</comment>
<evidence type="ECO:0000313" key="12">
    <source>
        <dbReference type="EMBL" id="SDM08184.1"/>
    </source>
</evidence>
<comment type="similarity">
    <text evidence="3 9">Belongs to the TenA family.</text>
</comment>
<dbReference type="Proteomes" id="UP000199476">
    <property type="component" value="Unassembled WGS sequence"/>
</dbReference>
<dbReference type="AlphaFoldDB" id="A0A1G9QAU0"/>
<dbReference type="InterPro" id="IPR026285">
    <property type="entry name" value="TenA_E"/>
</dbReference>
<evidence type="ECO:0000256" key="2">
    <source>
        <dbReference type="ARBA" id="ARBA00004948"/>
    </source>
</evidence>
<dbReference type="GO" id="GO:0050334">
    <property type="term" value="F:thiaminase activity"/>
    <property type="evidence" value="ECO:0007669"/>
    <property type="project" value="UniProtKB-UniRule"/>
</dbReference>
<evidence type="ECO:0000256" key="5">
    <source>
        <dbReference type="ARBA" id="ARBA00012684"/>
    </source>
</evidence>
<dbReference type="NCBIfam" id="TIGR04306">
    <property type="entry name" value="salvage_TenA"/>
    <property type="match status" value="1"/>
</dbReference>
<dbReference type="UniPathway" id="UPA00060"/>
<dbReference type="PANTHER" id="PTHR43198">
    <property type="entry name" value="BIFUNCTIONAL TH2 PROTEIN"/>
    <property type="match status" value="1"/>
</dbReference>
<dbReference type="CDD" id="cd19366">
    <property type="entry name" value="TenA_C_BhTenA-like"/>
    <property type="match status" value="1"/>
</dbReference>
<name>A0A1G9QAU0_9FIRM</name>
<keyword evidence="7 9" id="KW-0784">Thiamine biosynthesis</keyword>
<evidence type="ECO:0000256" key="9">
    <source>
        <dbReference type="PIRNR" id="PIRNR003170"/>
    </source>
</evidence>
<dbReference type="Pfam" id="PF03070">
    <property type="entry name" value="TENA_THI-4"/>
    <property type="match status" value="1"/>
</dbReference>
<evidence type="ECO:0000256" key="8">
    <source>
        <dbReference type="ARBA" id="ARBA00048337"/>
    </source>
</evidence>
<keyword evidence="13" id="KW-1185">Reference proteome</keyword>
<dbReference type="GO" id="GO:0009228">
    <property type="term" value="P:thiamine biosynthetic process"/>
    <property type="evidence" value="ECO:0007669"/>
    <property type="project" value="UniProtKB-KW"/>
</dbReference>
<dbReference type="OrthoDB" id="34166at2"/>
<dbReference type="InterPro" id="IPR004305">
    <property type="entry name" value="Thiaminase-2/PQQC"/>
</dbReference>
<gene>
    <name evidence="12" type="ORF">SAMN04488692_1167</name>
</gene>
<dbReference type="EC" id="3.5.99.2" evidence="5 9"/>
<dbReference type="PIRSF" id="PIRSF003170">
    <property type="entry name" value="Pet18p"/>
    <property type="match status" value="1"/>
</dbReference>
<comment type="catalytic activity">
    <reaction evidence="8 9">
        <text>thiamine + H2O = 5-(2-hydroxyethyl)-4-methylthiazole + 4-amino-5-hydroxymethyl-2-methylpyrimidine + H(+)</text>
        <dbReference type="Rhea" id="RHEA:17509"/>
        <dbReference type="ChEBI" id="CHEBI:15377"/>
        <dbReference type="ChEBI" id="CHEBI:15378"/>
        <dbReference type="ChEBI" id="CHEBI:16892"/>
        <dbReference type="ChEBI" id="CHEBI:17957"/>
        <dbReference type="ChEBI" id="CHEBI:18385"/>
        <dbReference type="EC" id="3.5.99.2"/>
    </reaction>
</comment>
<dbReference type="InterPro" id="IPR027574">
    <property type="entry name" value="Thiaminase_II"/>
</dbReference>
<organism evidence="12 13">
    <name type="scientific">Halarsenatibacter silvermanii</name>
    <dbReference type="NCBI Taxonomy" id="321763"/>
    <lineage>
        <taxon>Bacteria</taxon>
        <taxon>Bacillati</taxon>
        <taxon>Bacillota</taxon>
        <taxon>Clostridia</taxon>
        <taxon>Halanaerobiales</taxon>
        <taxon>Halarsenatibacteraceae</taxon>
        <taxon>Halarsenatibacter</taxon>
    </lineage>
</organism>
<protein>
    <recommendedName>
        <fullName evidence="6 9">Aminopyrimidine aminohydrolase</fullName>
        <ecNumber evidence="5 9">3.5.99.2</ecNumber>
    </recommendedName>
</protein>
<dbReference type="PANTHER" id="PTHR43198:SF2">
    <property type="entry name" value="SI:CH1073-67J19.1-RELATED"/>
    <property type="match status" value="1"/>
</dbReference>
<dbReference type="InterPro" id="IPR016084">
    <property type="entry name" value="Haem_Oase-like_multi-hlx"/>
</dbReference>
<dbReference type="GO" id="GO:0009229">
    <property type="term" value="P:thiamine diphosphate biosynthetic process"/>
    <property type="evidence" value="ECO:0007669"/>
    <property type="project" value="UniProtKB-UniPathway"/>
</dbReference>
<feature type="domain" description="Thiaminase-2/PQQC" evidence="11">
    <location>
        <begin position="10"/>
        <end position="215"/>
    </location>
</feature>